<comment type="caution">
    <text evidence="1">The sequence shown here is derived from an EMBL/GenBank/DDBJ whole genome shotgun (WGS) entry which is preliminary data.</text>
</comment>
<organism evidence="1 2">
    <name type="scientific">Dentiscutata heterogama</name>
    <dbReference type="NCBI Taxonomy" id="1316150"/>
    <lineage>
        <taxon>Eukaryota</taxon>
        <taxon>Fungi</taxon>
        <taxon>Fungi incertae sedis</taxon>
        <taxon>Mucoromycota</taxon>
        <taxon>Glomeromycotina</taxon>
        <taxon>Glomeromycetes</taxon>
        <taxon>Diversisporales</taxon>
        <taxon>Gigasporaceae</taxon>
        <taxon>Dentiscutata</taxon>
    </lineage>
</organism>
<accession>A0ACA9PUE7</accession>
<evidence type="ECO:0000313" key="1">
    <source>
        <dbReference type="EMBL" id="CAG8720141.1"/>
    </source>
</evidence>
<sequence length="40" mass="4357">MGSITVGKYADFVVIDRDIMNIPEQEIINTAVLTTVFGGQ</sequence>
<name>A0ACA9PUE7_9GLOM</name>
<keyword evidence="2" id="KW-1185">Reference proteome</keyword>
<gene>
    <name evidence="1" type="ORF">DHETER_LOCUS12779</name>
</gene>
<feature type="non-terminal residue" evidence="1">
    <location>
        <position position="40"/>
    </location>
</feature>
<proteinExistence type="predicted"/>
<dbReference type="EMBL" id="CAJVPU010032617">
    <property type="protein sequence ID" value="CAG8720141.1"/>
    <property type="molecule type" value="Genomic_DNA"/>
</dbReference>
<protein>
    <submittedName>
        <fullName evidence="1">10238_t:CDS:1</fullName>
    </submittedName>
</protein>
<reference evidence="1" key="1">
    <citation type="submission" date="2021-06" db="EMBL/GenBank/DDBJ databases">
        <authorList>
            <person name="Kallberg Y."/>
            <person name="Tangrot J."/>
            <person name="Rosling A."/>
        </authorList>
    </citation>
    <scope>NUCLEOTIDE SEQUENCE</scope>
    <source>
        <strain evidence="1">IL203A</strain>
    </source>
</reference>
<evidence type="ECO:0000313" key="2">
    <source>
        <dbReference type="Proteomes" id="UP000789702"/>
    </source>
</evidence>
<dbReference type="Proteomes" id="UP000789702">
    <property type="component" value="Unassembled WGS sequence"/>
</dbReference>